<keyword evidence="10" id="KW-0325">Glycoprotein</keyword>
<evidence type="ECO:0000256" key="3">
    <source>
        <dbReference type="ARBA" id="ARBA00022475"/>
    </source>
</evidence>
<keyword evidence="3" id="KW-1003">Cell membrane</keyword>
<comment type="caution">
    <text evidence="17">The sequence shown here is derived from an EMBL/GenBank/DDBJ whole genome shotgun (WGS) entry which is preliminary data.</text>
</comment>
<evidence type="ECO:0000256" key="1">
    <source>
        <dbReference type="ARBA" id="ARBA00004651"/>
    </source>
</evidence>
<keyword evidence="4 13" id="KW-0812">Transmembrane</keyword>
<keyword evidence="12" id="KW-0407">Ion channel</keyword>
<feature type="transmembrane region" description="Helical" evidence="13">
    <location>
        <begin position="603"/>
        <end position="629"/>
    </location>
</feature>
<dbReference type="InterPro" id="IPR001320">
    <property type="entry name" value="Iontro_rcpt_C"/>
</dbReference>
<evidence type="ECO:0000256" key="4">
    <source>
        <dbReference type="ARBA" id="ARBA00022692"/>
    </source>
</evidence>
<evidence type="ECO:0000256" key="7">
    <source>
        <dbReference type="ARBA" id="ARBA00023065"/>
    </source>
</evidence>
<evidence type="ECO:0000256" key="10">
    <source>
        <dbReference type="ARBA" id="ARBA00023180"/>
    </source>
</evidence>
<dbReference type="Gene3D" id="3.40.190.10">
    <property type="entry name" value="Periplasmic binding protein-like II"/>
    <property type="match status" value="1"/>
</dbReference>
<gene>
    <name evidence="17" type="ORF">BaRGS_00032609</name>
</gene>
<keyword evidence="14" id="KW-0732">Signal</keyword>
<reference evidence="17 18" key="1">
    <citation type="journal article" date="2023" name="Sci. Data">
        <title>Genome assembly of the Korean intertidal mud-creeper Batillaria attramentaria.</title>
        <authorList>
            <person name="Patra A.K."/>
            <person name="Ho P.T."/>
            <person name="Jun S."/>
            <person name="Lee S.J."/>
            <person name="Kim Y."/>
            <person name="Won Y.J."/>
        </authorList>
    </citation>
    <scope>NUCLEOTIDE SEQUENCE [LARGE SCALE GENOMIC DNA]</scope>
    <source>
        <strain evidence="17">Wonlab-2016</strain>
    </source>
</reference>
<dbReference type="GO" id="GO:0005886">
    <property type="term" value="C:plasma membrane"/>
    <property type="evidence" value="ECO:0007669"/>
    <property type="project" value="UniProtKB-SubCell"/>
</dbReference>
<keyword evidence="8 13" id="KW-0472">Membrane</keyword>
<feature type="transmembrane region" description="Helical" evidence="13">
    <location>
        <begin position="348"/>
        <end position="369"/>
    </location>
</feature>
<feature type="domain" description="Ionotropic glutamate receptor C-terminal" evidence="15">
    <location>
        <begin position="222"/>
        <end position="591"/>
    </location>
</feature>
<dbReference type="Gene3D" id="1.10.287.70">
    <property type="match status" value="1"/>
</dbReference>
<dbReference type="FunFam" id="3.40.190.10:FF:000078">
    <property type="entry name" value="glutamate receptor ionotropic, NMDA 3B"/>
    <property type="match status" value="1"/>
</dbReference>
<keyword evidence="7" id="KW-0406">Ion transport</keyword>
<evidence type="ECO:0000256" key="8">
    <source>
        <dbReference type="ARBA" id="ARBA00023136"/>
    </source>
</evidence>
<dbReference type="Pfam" id="PF10613">
    <property type="entry name" value="Lig_chan-Glu_bd"/>
    <property type="match status" value="1"/>
</dbReference>
<evidence type="ECO:0000313" key="18">
    <source>
        <dbReference type="Proteomes" id="UP001519460"/>
    </source>
</evidence>
<name>A0ABD0JN42_9CAEN</name>
<protein>
    <submittedName>
        <fullName evidence="17">Uncharacterized protein</fullName>
    </submittedName>
</protein>
<dbReference type="SMART" id="SM00079">
    <property type="entry name" value="PBPe"/>
    <property type="match status" value="1"/>
</dbReference>
<dbReference type="PANTHER" id="PTHR42643:SF24">
    <property type="entry name" value="IONOTROPIC RECEPTOR 60A"/>
    <property type="match status" value="1"/>
</dbReference>
<dbReference type="GO" id="GO:0043226">
    <property type="term" value="C:organelle"/>
    <property type="evidence" value="ECO:0007669"/>
    <property type="project" value="UniProtKB-ARBA"/>
</dbReference>
<keyword evidence="5 13" id="KW-1133">Transmembrane helix</keyword>
<evidence type="ECO:0000256" key="12">
    <source>
        <dbReference type="ARBA" id="ARBA00023303"/>
    </source>
</evidence>
<evidence type="ECO:0000259" key="15">
    <source>
        <dbReference type="SMART" id="SM00079"/>
    </source>
</evidence>
<feature type="domain" description="Ionotropic glutamate receptor L-glutamate and glycine-binding" evidence="16">
    <location>
        <begin position="232"/>
        <end position="293"/>
    </location>
</feature>
<keyword evidence="2" id="KW-0813">Transport</keyword>
<feature type="signal peptide" evidence="14">
    <location>
        <begin position="1"/>
        <end position="24"/>
    </location>
</feature>
<dbReference type="InterPro" id="IPR019594">
    <property type="entry name" value="Glu/Gly-bd"/>
</dbReference>
<sequence length="650" mass="72974">MEHLFVTGFVLILRVTLWTDVLTASNVTACASTYSADDGEVNTLDAVVKLVRDSQLSDIALISDDDDVLQEVFTALRSDNFSKVQTEIYRVHPNLTTSSRIVQVWGTIKSYNILVLGSEYLQRRTFKEMYQLSVEMGRFSRLVLDTRWVMLVSGHVLDEVITSSLPLSNLALFVHDHVSSSAPGGNVMMWSPSERRFSEVFAPDLTFSRLFSDSSFSLHGVRLRVGINMWYPYVIKVPGGNNGSAAYTGLCMSLLRHLAQSLNFSYELVLPPDGEWGDYRDGNWTGLVGLLHRQEVDMVTAPVVVTAARSRVVEYTVPFVYWYYNLVIRKEDVGEHHMWTVFLGPFDWQIYVCIIGSFLCCTCIFAILVRGEKALQGMSPPTVSEVVQLLFRAGINQGLQETFPRFVSVAIPTLWTGGVTRALIATWCLLSLILTSCYTCRLTSLLVTVNSPPPFTSLAEMVKRDDIRWGITGGSSALTTLRHSTDTILQTMYSGLMKFATDDPEVLSLDRDVHLGKIMAGHYAYLTDTLSEKMLTMKQYLTQVPVPEMGVQMYSVMTQKNSSLTWRIEKVLLRLQDTGMLSQLRKQWFPALTDSRIKSSQTVITLATLQGPFYVAAGGILLAITAYFAERIVFRRNCQEKANLTREPSI</sequence>
<keyword evidence="18" id="KW-1185">Reference proteome</keyword>
<proteinExistence type="predicted"/>
<dbReference type="PANTHER" id="PTHR42643">
    <property type="entry name" value="IONOTROPIC RECEPTOR 20A-RELATED"/>
    <property type="match status" value="1"/>
</dbReference>
<comment type="subcellular location">
    <subcellularLocation>
        <location evidence="1">Cell membrane</location>
        <topology evidence="1">Multi-pass membrane protein</topology>
    </subcellularLocation>
</comment>
<evidence type="ECO:0000256" key="6">
    <source>
        <dbReference type="ARBA" id="ARBA00023054"/>
    </source>
</evidence>
<keyword evidence="6" id="KW-0175">Coiled coil</keyword>
<dbReference type="SMART" id="SM00918">
    <property type="entry name" value="Lig_chan-Glu_bd"/>
    <property type="match status" value="1"/>
</dbReference>
<evidence type="ECO:0000256" key="5">
    <source>
        <dbReference type="ARBA" id="ARBA00022989"/>
    </source>
</evidence>
<keyword evidence="9" id="KW-0675">Receptor</keyword>
<evidence type="ECO:0000259" key="16">
    <source>
        <dbReference type="SMART" id="SM00918"/>
    </source>
</evidence>
<evidence type="ECO:0000256" key="2">
    <source>
        <dbReference type="ARBA" id="ARBA00022448"/>
    </source>
</evidence>
<dbReference type="Proteomes" id="UP001519460">
    <property type="component" value="Unassembled WGS sequence"/>
</dbReference>
<organism evidence="17 18">
    <name type="scientific">Batillaria attramentaria</name>
    <dbReference type="NCBI Taxonomy" id="370345"/>
    <lineage>
        <taxon>Eukaryota</taxon>
        <taxon>Metazoa</taxon>
        <taxon>Spiralia</taxon>
        <taxon>Lophotrochozoa</taxon>
        <taxon>Mollusca</taxon>
        <taxon>Gastropoda</taxon>
        <taxon>Caenogastropoda</taxon>
        <taxon>Sorbeoconcha</taxon>
        <taxon>Cerithioidea</taxon>
        <taxon>Batillariidae</taxon>
        <taxon>Batillaria</taxon>
    </lineage>
</organism>
<accession>A0ABD0JN42</accession>
<evidence type="ECO:0000256" key="14">
    <source>
        <dbReference type="SAM" id="SignalP"/>
    </source>
</evidence>
<evidence type="ECO:0000256" key="9">
    <source>
        <dbReference type="ARBA" id="ARBA00023170"/>
    </source>
</evidence>
<evidence type="ECO:0000256" key="11">
    <source>
        <dbReference type="ARBA" id="ARBA00023286"/>
    </source>
</evidence>
<dbReference type="AlphaFoldDB" id="A0ABD0JN42"/>
<dbReference type="GO" id="GO:0050906">
    <property type="term" value="P:detection of stimulus involved in sensory perception"/>
    <property type="evidence" value="ECO:0007669"/>
    <property type="project" value="UniProtKB-ARBA"/>
</dbReference>
<dbReference type="SUPFAM" id="SSF53850">
    <property type="entry name" value="Periplasmic binding protein-like II"/>
    <property type="match status" value="1"/>
</dbReference>
<evidence type="ECO:0000256" key="13">
    <source>
        <dbReference type="SAM" id="Phobius"/>
    </source>
</evidence>
<feature type="chain" id="PRO_5044742889" evidence="14">
    <location>
        <begin position="25"/>
        <end position="650"/>
    </location>
</feature>
<dbReference type="GO" id="GO:0034220">
    <property type="term" value="P:monoatomic ion transmembrane transport"/>
    <property type="evidence" value="ECO:0007669"/>
    <property type="project" value="UniProtKB-KW"/>
</dbReference>
<dbReference type="Pfam" id="PF00060">
    <property type="entry name" value="Lig_chan"/>
    <property type="match status" value="1"/>
</dbReference>
<evidence type="ECO:0000313" key="17">
    <source>
        <dbReference type="EMBL" id="KAK7476116.1"/>
    </source>
</evidence>
<dbReference type="InterPro" id="IPR052192">
    <property type="entry name" value="Insect_Ionotropic_Sensory_Rcpt"/>
</dbReference>
<dbReference type="EMBL" id="JACVVK020000384">
    <property type="protein sequence ID" value="KAK7476116.1"/>
    <property type="molecule type" value="Genomic_DNA"/>
</dbReference>
<keyword evidence="11" id="KW-1071">Ligand-gated ion channel</keyword>